<sequence length="296" mass="32172">MIDYISGVFSSASKPNTSEGQESTEMQPQAMPKKFEGKVVLVTGAGVGIGQDLALEFGKDGAFLALQSQESLNETEKMLVSVGVPSEKVLKIVASNKDSDYASKIIKETAKKFGKIDVLINNLEHEGLPVGGDPNSIDSLDYLFKHHLRNAVELTQFALPYLQKSKGNVVSISGCSSTKASASFPFEATINAALDMFTKSYADKYGYLGVRINTVNPSYVRTEPRDPMARRCSIIAVNQLVEKYAMDNCSLKRVGSARDVSRIVVFLASEGASYVTGANWLVDGGTSLCSQQWYRH</sequence>
<evidence type="ECO:0000256" key="1">
    <source>
        <dbReference type="SAM" id="MobiDB-lite"/>
    </source>
</evidence>
<dbReference type="InterPro" id="IPR002347">
    <property type="entry name" value="SDR_fam"/>
</dbReference>
<dbReference type="PANTHER" id="PTHR44115">
    <property type="entry name" value="PROTEIN CBG09704"/>
    <property type="match status" value="1"/>
</dbReference>
<dbReference type="AlphaFoldDB" id="A0AAD4MZD1"/>
<proteinExistence type="predicted"/>
<reference evidence="2" key="1">
    <citation type="submission" date="2022-01" db="EMBL/GenBank/DDBJ databases">
        <title>Genome Sequence Resource for Two Populations of Ditylenchus destructor, the Migratory Endoparasitic Phytonematode.</title>
        <authorList>
            <person name="Zhang H."/>
            <person name="Lin R."/>
            <person name="Xie B."/>
        </authorList>
    </citation>
    <scope>NUCLEOTIDE SEQUENCE</scope>
    <source>
        <strain evidence="2">BazhouSP</strain>
    </source>
</reference>
<feature type="compositionally biased region" description="Polar residues" evidence="1">
    <location>
        <begin position="8"/>
        <end position="27"/>
    </location>
</feature>
<dbReference type="PRINTS" id="PR00081">
    <property type="entry name" value="GDHRDH"/>
</dbReference>
<evidence type="ECO:0000313" key="2">
    <source>
        <dbReference type="EMBL" id="KAI1709693.1"/>
    </source>
</evidence>
<dbReference type="Pfam" id="PF13561">
    <property type="entry name" value="adh_short_C2"/>
    <property type="match status" value="1"/>
</dbReference>
<evidence type="ECO:0000313" key="3">
    <source>
        <dbReference type="Proteomes" id="UP001201812"/>
    </source>
</evidence>
<dbReference type="InterPro" id="IPR036291">
    <property type="entry name" value="NAD(P)-bd_dom_sf"/>
</dbReference>
<name>A0AAD4MZD1_9BILA</name>
<feature type="region of interest" description="Disordered" evidence="1">
    <location>
        <begin position="1"/>
        <end position="30"/>
    </location>
</feature>
<dbReference type="Gene3D" id="3.40.50.720">
    <property type="entry name" value="NAD(P)-binding Rossmann-like Domain"/>
    <property type="match status" value="1"/>
</dbReference>
<keyword evidence="3" id="KW-1185">Reference proteome</keyword>
<dbReference type="PANTHER" id="PTHR44115:SF2">
    <property type="entry name" value="NAD(P)-BINDING PROTEIN"/>
    <property type="match status" value="1"/>
</dbReference>
<dbReference type="Proteomes" id="UP001201812">
    <property type="component" value="Unassembled WGS sequence"/>
</dbReference>
<dbReference type="SUPFAM" id="SSF51735">
    <property type="entry name" value="NAD(P)-binding Rossmann-fold domains"/>
    <property type="match status" value="1"/>
</dbReference>
<organism evidence="2 3">
    <name type="scientific">Ditylenchus destructor</name>
    <dbReference type="NCBI Taxonomy" id="166010"/>
    <lineage>
        <taxon>Eukaryota</taxon>
        <taxon>Metazoa</taxon>
        <taxon>Ecdysozoa</taxon>
        <taxon>Nematoda</taxon>
        <taxon>Chromadorea</taxon>
        <taxon>Rhabditida</taxon>
        <taxon>Tylenchina</taxon>
        <taxon>Tylenchomorpha</taxon>
        <taxon>Sphaerularioidea</taxon>
        <taxon>Anguinidae</taxon>
        <taxon>Anguininae</taxon>
        <taxon>Ditylenchus</taxon>
    </lineage>
</organism>
<gene>
    <name evidence="2" type="ORF">DdX_11083</name>
</gene>
<accession>A0AAD4MZD1</accession>
<dbReference type="EMBL" id="JAKKPZ010000029">
    <property type="protein sequence ID" value="KAI1709693.1"/>
    <property type="molecule type" value="Genomic_DNA"/>
</dbReference>
<comment type="caution">
    <text evidence="2">The sequence shown here is derived from an EMBL/GenBank/DDBJ whole genome shotgun (WGS) entry which is preliminary data.</text>
</comment>
<protein>
    <submittedName>
        <fullName evidence="2">Enoyl-(Acyl carrier protein) reductase domain-containing protein</fullName>
    </submittedName>
</protein>